<proteinExistence type="predicted"/>
<reference evidence="2 3" key="1">
    <citation type="submission" date="2016-03" db="EMBL/GenBank/DDBJ databases">
        <authorList>
            <person name="Ploux O."/>
        </authorList>
    </citation>
    <scope>NUCLEOTIDE SEQUENCE [LARGE SCALE GENOMIC DNA]</scope>
    <source>
        <strain evidence="2 3">URUG2</strain>
    </source>
</reference>
<evidence type="ECO:0000313" key="2">
    <source>
        <dbReference type="EMBL" id="CZT20931.1"/>
    </source>
</evidence>
<sequence length="192" mass="21651">MLPSNLQRLSRVSHAAKKNSPIPKIVVPVRGTLLHGARNNISQSANFKHPGSTNRRRHPPSYDYQYEKLATAKELDQSTGWPGKTAKSTTTKHWSDKPTADSDGNYLHPQFHESLALFKTLKDDEGKLFDARFFRFLLSSPQLTEFTSDWKPGCADDIEAYLASLEGKVVEEWPEPNFGKAKDAEEAAKYYV</sequence>
<dbReference type="RefSeq" id="XP_023627820.1">
    <property type="nucleotide sequence ID" value="XM_023772052.1"/>
</dbReference>
<name>A0A2D3UW11_9PEZI</name>
<dbReference type="Proteomes" id="UP000225277">
    <property type="component" value="Unassembled WGS sequence"/>
</dbReference>
<keyword evidence="3" id="KW-1185">Reference proteome</keyword>
<organism evidence="2 3">
    <name type="scientific">Ramularia collo-cygni</name>
    <dbReference type="NCBI Taxonomy" id="112498"/>
    <lineage>
        <taxon>Eukaryota</taxon>
        <taxon>Fungi</taxon>
        <taxon>Dikarya</taxon>
        <taxon>Ascomycota</taxon>
        <taxon>Pezizomycotina</taxon>
        <taxon>Dothideomycetes</taxon>
        <taxon>Dothideomycetidae</taxon>
        <taxon>Mycosphaerellales</taxon>
        <taxon>Mycosphaerellaceae</taxon>
        <taxon>Ramularia</taxon>
    </lineage>
</organism>
<gene>
    <name evidence="2" type="ORF">RCC_06792</name>
</gene>
<feature type="region of interest" description="Disordered" evidence="1">
    <location>
        <begin position="39"/>
        <end position="60"/>
    </location>
</feature>
<evidence type="ECO:0000256" key="1">
    <source>
        <dbReference type="SAM" id="MobiDB-lite"/>
    </source>
</evidence>
<dbReference type="AlphaFoldDB" id="A0A2D3UW11"/>
<accession>A0A2D3UW11</accession>
<dbReference type="GeneID" id="35601920"/>
<protein>
    <submittedName>
        <fullName evidence="2">Uncharacterized protein</fullName>
    </submittedName>
</protein>
<feature type="region of interest" description="Disordered" evidence="1">
    <location>
        <begin position="76"/>
        <end position="105"/>
    </location>
</feature>
<evidence type="ECO:0000313" key="3">
    <source>
        <dbReference type="Proteomes" id="UP000225277"/>
    </source>
</evidence>
<dbReference type="EMBL" id="FJUY01000010">
    <property type="protein sequence ID" value="CZT20931.1"/>
    <property type="molecule type" value="Genomic_DNA"/>
</dbReference>